<dbReference type="EMBL" id="ADLF01000009">
    <property type="protein sequence ID" value="EKU90790.1"/>
    <property type="molecule type" value="Genomic_DNA"/>
</dbReference>
<evidence type="ECO:0000256" key="2">
    <source>
        <dbReference type="ARBA" id="ARBA00022801"/>
    </source>
</evidence>
<dbReference type="AlphaFoldDB" id="K9ENQ9"/>
<protein>
    <recommendedName>
        <fullName evidence="5">Glycosyl hydrolases family 2 sugar binding domain-containing protein</fullName>
    </recommendedName>
</protein>
<dbReference type="InterPro" id="IPR008979">
    <property type="entry name" value="Galactose-bd-like_sf"/>
</dbReference>
<keyword evidence="1" id="KW-0732">Signal</keyword>
<evidence type="ECO:0000256" key="1">
    <source>
        <dbReference type="ARBA" id="ARBA00022729"/>
    </source>
</evidence>
<dbReference type="PATRIC" id="fig|742727.4.peg.2240"/>
<dbReference type="PANTHER" id="PTHR43817">
    <property type="entry name" value="GLYCOSYL HYDROLASE"/>
    <property type="match status" value="1"/>
</dbReference>
<dbReference type="Pfam" id="PF17132">
    <property type="entry name" value="Glyco_hydro_106"/>
    <property type="match status" value="1"/>
</dbReference>
<dbReference type="SUPFAM" id="SSF49785">
    <property type="entry name" value="Galactose-binding domain-like"/>
    <property type="match status" value="1"/>
</dbReference>
<dbReference type="PANTHER" id="PTHR43817:SF1">
    <property type="entry name" value="HYDROLASE, FAMILY 43, PUTATIVE (AFU_ORTHOLOGUE AFUA_3G01660)-RELATED"/>
    <property type="match status" value="1"/>
</dbReference>
<dbReference type="eggNOG" id="COG3250">
    <property type="taxonomic scope" value="Bacteria"/>
</dbReference>
<dbReference type="HOGENOM" id="CLU_003772_2_1_10"/>
<dbReference type="RefSeq" id="WP_009129769.1">
    <property type="nucleotide sequence ID" value="NZ_JH992941.1"/>
</dbReference>
<accession>K9ENQ9</accession>
<name>K9ENQ9_9BACE</name>
<evidence type="ECO:0000313" key="4">
    <source>
        <dbReference type="Proteomes" id="UP000009872"/>
    </source>
</evidence>
<proteinExistence type="predicted"/>
<organism evidence="3 4">
    <name type="scientific">Bacteroides oleiciplenus YIT 12058</name>
    <dbReference type="NCBI Taxonomy" id="742727"/>
    <lineage>
        <taxon>Bacteria</taxon>
        <taxon>Pseudomonadati</taxon>
        <taxon>Bacteroidota</taxon>
        <taxon>Bacteroidia</taxon>
        <taxon>Bacteroidales</taxon>
        <taxon>Bacteroidaceae</taxon>
        <taxon>Bacteroides</taxon>
    </lineage>
</organism>
<dbReference type="Gene3D" id="2.60.120.260">
    <property type="entry name" value="Galactose-binding domain-like"/>
    <property type="match status" value="1"/>
</dbReference>
<dbReference type="OrthoDB" id="9761519at2"/>
<reference evidence="3 4" key="1">
    <citation type="submission" date="2012-09" db="EMBL/GenBank/DDBJ databases">
        <title>The Genome Sequence of Bacteroides oleiciplenus YIT 12058.</title>
        <authorList>
            <consortium name="The Broad Institute Genome Sequencing Platform"/>
            <person name="Earl A."/>
            <person name="Ward D."/>
            <person name="Feldgarden M."/>
            <person name="Gevers D."/>
            <person name="Morotomi M."/>
            <person name="Walker B."/>
            <person name="Young S.K."/>
            <person name="Zeng Q."/>
            <person name="Gargeya S."/>
            <person name="Fitzgerald M."/>
            <person name="Haas B."/>
            <person name="Abouelleil A."/>
            <person name="Alvarado L."/>
            <person name="Arachchi H.M."/>
            <person name="Berlin A.M."/>
            <person name="Chapman S.B."/>
            <person name="Goldberg J."/>
            <person name="Griggs A."/>
            <person name="Gujja S."/>
            <person name="Hansen M."/>
            <person name="Howarth C."/>
            <person name="Imamovic A."/>
            <person name="Larimer J."/>
            <person name="McCowen C."/>
            <person name="Montmayeur A."/>
            <person name="Murphy C."/>
            <person name="Neiman D."/>
            <person name="Pearson M."/>
            <person name="Priest M."/>
            <person name="Roberts A."/>
            <person name="Saif S."/>
            <person name="Shea T."/>
            <person name="Sisk P."/>
            <person name="Sykes S."/>
            <person name="Wortman J."/>
            <person name="Nusbaum C."/>
            <person name="Birren B."/>
        </authorList>
    </citation>
    <scope>NUCLEOTIDE SEQUENCE [LARGE SCALE GENOMIC DNA]</scope>
    <source>
        <strain evidence="3 4">YIT 12058</strain>
    </source>
</reference>
<dbReference type="Proteomes" id="UP000009872">
    <property type="component" value="Unassembled WGS sequence"/>
</dbReference>
<sequence>MKNKKKQVTLHLMKQMRVISLLLLSSVMLPGCGKQNQYITESLSDALYGFEHIQDSARTKVWWFHGETETTKEGITADLEAYKKAGVGGVVYYDQTHWKMENALPAFSTEWWEMLRFSAEEAKRLDLTFELNISNGFVAGGPWITDELSMKRLAASELLIDGGRFFEGNLEVPKNQYNFYKDVAVLAFPVQEETGTSRTEKVKVSSNIPEIDVDNIFNPKSKSLTQIPVTSKGNVYINMEFSDEFTARSMTYEAYPQVRVRTSATNIPGPPGETFVGTGYRVLPDFGQLEVSEDGVNYKKVCDIKPTYHSLEGWRQRTISFNAVKGKYYRLNLHDWWDEKMTNPNLQLGAVVLSSSAKLDQWEKKAGFYSDYIDRDKTPDYSKSEVIDSKSIINITDKIDANGVLRWNVPTGKWLIMRFVYVPTGGAIKHGRPNLMGRECDKLSAKAAEVQWDNYVGKILDSLKVTNSGHVSGIIMDSHEAGAQNWTDDFMVEFKQRQGYDPILYLPAMMGYIIDGVKESNGFLFDVRRNIADMVADNYFGTMERLCNENGLILTAQAIGNALGIVGDPIQAKSKVSKPQGEFWGIHPTGNYDIKESSSSAHLYGKKIASAEAYTDVKFSASLAFIKSLADYAYAFGINEFVICASAYQPWLDKIPGSTGGGRHYAINRNNTFWNYSAPFWDFQARNAFIMRQGKSSIDLCVYLGGNAPIKILTYRLPDIPGGFDFDAFTTDALLTRMNVCDRKITLPDGVNYKMMVLPENGDITLDALQKIASMVKAGAKIYGPKPTGSDSGKELEREAEYQKLTKELWGENPSSSGVNKVGKGEVYWGMTLAKAIEQANIIPDIQMEKGDTKASMIYFTHRELTDANIYFLDNHKDEEEDNIFTFASHGKYAQLWNTVTGKRFSLPILKSDSKSTSIKLHLHPRESYFVVITDKEEQLPPISWFTSKDKTERIEGPWQVYFDKKFGGPGNVTFDNLSDWTTNTDPCIKYYSGTAIYKKTISTHTTGNKVYIDLDNPGFIARVFVNSQDAGVVWCSPWKLEITPYLVDGENNIEIHVANSLMNRMIYDASLKESERITYSYPQIATPNDRLEPSGLRQVKLIWKHDN</sequence>
<evidence type="ECO:0008006" key="5">
    <source>
        <dbReference type="Google" id="ProtNLM"/>
    </source>
</evidence>
<dbReference type="GO" id="GO:0016787">
    <property type="term" value="F:hydrolase activity"/>
    <property type="evidence" value="ECO:0007669"/>
    <property type="project" value="UniProtKB-KW"/>
</dbReference>
<keyword evidence="2" id="KW-0378">Hydrolase</keyword>
<dbReference type="NCBIfam" id="NF045579">
    <property type="entry name" value="rhamnoside_JR"/>
    <property type="match status" value="1"/>
</dbReference>
<evidence type="ECO:0000313" key="3">
    <source>
        <dbReference type="EMBL" id="EKU90790.1"/>
    </source>
</evidence>
<gene>
    <name evidence="3" type="ORF">HMPREF9447_02208</name>
</gene>
<comment type="caution">
    <text evidence="3">The sequence shown here is derived from an EMBL/GenBank/DDBJ whole genome shotgun (WGS) entry which is preliminary data.</text>
</comment>
<keyword evidence="4" id="KW-1185">Reference proteome</keyword>
<dbReference type="STRING" id="742727.HMPREF9447_02208"/>